<dbReference type="Gene3D" id="3.30.70.270">
    <property type="match status" value="1"/>
</dbReference>
<dbReference type="GO" id="GO:0005886">
    <property type="term" value="C:plasma membrane"/>
    <property type="evidence" value="ECO:0007669"/>
    <property type="project" value="TreeGrafter"/>
</dbReference>
<dbReference type="GO" id="GO:0043709">
    <property type="term" value="P:cell adhesion involved in single-species biofilm formation"/>
    <property type="evidence" value="ECO:0007669"/>
    <property type="project" value="TreeGrafter"/>
</dbReference>
<dbReference type="NCBIfam" id="TIGR00254">
    <property type="entry name" value="GGDEF"/>
    <property type="match status" value="1"/>
</dbReference>
<feature type="transmembrane region" description="Helical" evidence="1">
    <location>
        <begin position="292"/>
        <end position="315"/>
    </location>
</feature>
<dbReference type="SUPFAM" id="SSF55073">
    <property type="entry name" value="Nucleotide cyclase"/>
    <property type="match status" value="1"/>
</dbReference>
<feature type="transmembrane region" description="Helical" evidence="1">
    <location>
        <begin position="327"/>
        <end position="349"/>
    </location>
</feature>
<feature type="transmembrane region" description="Helical" evidence="1">
    <location>
        <begin position="177"/>
        <end position="197"/>
    </location>
</feature>
<dbReference type="Pfam" id="PF00990">
    <property type="entry name" value="GGDEF"/>
    <property type="match status" value="1"/>
</dbReference>
<name>A0A2P8HL63_9BACI</name>
<keyword evidence="4" id="KW-1185">Reference proteome</keyword>
<dbReference type="GO" id="GO:1902201">
    <property type="term" value="P:negative regulation of bacterial-type flagellum-dependent cell motility"/>
    <property type="evidence" value="ECO:0007669"/>
    <property type="project" value="TreeGrafter"/>
</dbReference>
<dbReference type="OrthoDB" id="9804955at2"/>
<feature type="transmembrane region" description="Helical" evidence="1">
    <location>
        <begin position="204"/>
        <end position="221"/>
    </location>
</feature>
<dbReference type="PANTHER" id="PTHR45138:SF24">
    <property type="entry name" value="DIGUANYLATE CYCLASE DGCC-RELATED"/>
    <property type="match status" value="1"/>
</dbReference>
<dbReference type="InterPro" id="IPR000160">
    <property type="entry name" value="GGDEF_dom"/>
</dbReference>
<dbReference type="PANTHER" id="PTHR45138">
    <property type="entry name" value="REGULATORY COMPONENTS OF SENSORY TRANSDUCTION SYSTEM"/>
    <property type="match status" value="1"/>
</dbReference>
<dbReference type="AlphaFoldDB" id="A0A2P8HL63"/>
<feature type="transmembrane region" description="Helical" evidence="1">
    <location>
        <begin position="355"/>
        <end position="375"/>
    </location>
</feature>
<evidence type="ECO:0000313" key="3">
    <source>
        <dbReference type="EMBL" id="PSL46962.1"/>
    </source>
</evidence>
<dbReference type="SMART" id="SM00267">
    <property type="entry name" value="GGDEF"/>
    <property type="match status" value="1"/>
</dbReference>
<dbReference type="InterPro" id="IPR050469">
    <property type="entry name" value="Diguanylate_Cyclase"/>
</dbReference>
<protein>
    <submittedName>
        <fullName evidence="3">Diguanylate cyclase (GGDEF)-like protein</fullName>
    </submittedName>
</protein>
<feature type="transmembrane region" description="Helical" evidence="1">
    <location>
        <begin position="12"/>
        <end position="31"/>
    </location>
</feature>
<dbReference type="Proteomes" id="UP000242310">
    <property type="component" value="Unassembled WGS sequence"/>
</dbReference>
<dbReference type="InterPro" id="IPR029787">
    <property type="entry name" value="Nucleotide_cyclase"/>
</dbReference>
<gene>
    <name evidence="3" type="ORF">B0H94_105115</name>
</gene>
<reference evidence="3 4" key="1">
    <citation type="submission" date="2018-03" db="EMBL/GenBank/DDBJ databases">
        <title>Genomic Encyclopedia of Type Strains, Phase III (KMG-III): the genomes of soil and plant-associated and newly described type strains.</title>
        <authorList>
            <person name="Whitman W."/>
        </authorList>
    </citation>
    <scope>NUCLEOTIDE SEQUENCE [LARGE SCALE GENOMIC DNA]</scope>
    <source>
        <strain evidence="3 4">CGMCC 1.07653</strain>
    </source>
</reference>
<proteinExistence type="predicted"/>
<dbReference type="InterPro" id="IPR043128">
    <property type="entry name" value="Rev_trsase/Diguanyl_cyclase"/>
</dbReference>
<dbReference type="GO" id="GO:0052621">
    <property type="term" value="F:diguanylate cyclase activity"/>
    <property type="evidence" value="ECO:0007669"/>
    <property type="project" value="TreeGrafter"/>
</dbReference>
<sequence>MQGSLFRTLSISFIIILVLIFGTIFLSGAGMKFSTPNATLFDEGWSYSTPDTTGNLTEMPTKLPVQPNETMTLSRSLSSDFEQPRSILFRSSLQEGNVFLDGELIYQGHEGDDAHGLNLPLASRWGLVELPAGSDGQLLELHFSSPYPEMSGTVNPIYTGSSGSLQMHVIQSYLFNFLYAVSVLLLGFIFTAVYFVFRKLQPAELLYLGLLSIILSLWFIAESRMLQFFTDSQFLIGGLGYLMVPLIPIPMILYARDIVLTQRKAFMTFLSYLFLAQFFFVLLLQLFGIRDFFQSVTLTLFFVITASVIILYYVVKEVFQKKSQAAKFFLAAIGVLTFFSWIEIFMFFAEDPLFATSYVRVGFFMMITLLAGIGLKNLLTRIRHSYEAGIYKELAFKDPLVQGWNRLAFDRDTNRCFAPDQLPPYRRLIYFDLNDLKKINDIYGHCNGDEIIQLTFSNIQAVFGVYGRCYRLGGDEFAVLLTTDDETLYHQLVEQFESQLDAAGTNLPYKLEVSIGTAVLNRETGTQPGDWMHRADQAMYTDKAKRKHKAEA</sequence>
<organism evidence="3 4">
    <name type="scientific">Salsuginibacillus halophilus</name>
    <dbReference type="NCBI Taxonomy" id="517424"/>
    <lineage>
        <taxon>Bacteria</taxon>
        <taxon>Bacillati</taxon>
        <taxon>Bacillota</taxon>
        <taxon>Bacilli</taxon>
        <taxon>Bacillales</taxon>
        <taxon>Bacillaceae</taxon>
        <taxon>Salsuginibacillus</taxon>
    </lineage>
</organism>
<keyword evidence="1" id="KW-0812">Transmembrane</keyword>
<feature type="transmembrane region" description="Helical" evidence="1">
    <location>
        <begin position="233"/>
        <end position="254"/>
    </location>
</feature>
<evidence type="ECO:0000313" key="4">
    <source>
        <dbReference type="Proteomes" id="UP000242310"/>
    </source>
</evidence>
<accession>A0A2P8HL63</accession>
<comment type="caution">
    <text evidence="3">The sequence shown here is derived from an EMBL/GenBank/DDBJ whole genome shotgun (WGS) entry which is preliminary data.</text>
</comment>
<dbReference type="RefSeq" id="WP_106588288.1">
    <property type="nucleotide sequence ID" value="NZ_PYAV01000005.1"/>
</dbReference>
<keyword evidence="1" id="KW-1133">Transmembrane helix</keyword>
<evidence type="ECO:0000256" key="1">
    <source>
        <dbReference type="SAM" id="Phobius"/>
    </source>
</evidence>
<evidence type="ECO:0000259" key="2">
    <source>
        <dbReference type="PROSITE" id="PS50887"/>
    </source>
</evidence>
<feature type="domain" description="GGDEF" evidence="2">
    <location>
        <begin position="424"/>
        <end position="552"/>
    </location>
</feature>
<dbReference type="PROSITE" id="PS50887">
    <property type="entry name" value="GGDEF"/>
    <property type="match status" value="1"/>
</dbReference>
<dbReference type="CDD" id="cd01949">
    <property type="entry name" value="GGDEF"/>
    <property type="match status" value="1"/>
</dbReference>
<feature type="transmembrane region" description="Helical" evidence="1">
    <location>
        <begin position="266"/>
        <end position="286"/>
    </location>
</feature>
<dbReference type="EMBL" id="PYAV01000005">
    <property type="protein sequence ID" value="PSL46962.1"/>
    <property type="molecule type" value="Genomic_DNA"/>
</dbReference>
<keyword evidence="1" id="KW-0472">Membrane</keyword>